<evidence type="ECO:0000313" key="2">
    <source>
        <dbReference type="EMBL" id="GAA6166458.1"/>
    </source>
</evidence>
<name>A0ABQ0A478_9GAMM</name>
<evidence type="ECO:0000313" key="3">
    <source>
        <dbReference type="Proteomes" id="UP001465153"/>
    </source>
</evidence>
<feature type="signal peptide" evidence="1">
    <location>
        <begin position="1"/>
        <end position="22"/>
    </location>
</feature>
<feature type="chain" id="PRO_5045596108" evidence="1">
    <location>
        <begin position="23"/>
        <end position="188"/>
    </location>
</feature>
<keyword evidence="3" id="KW-1185">Reference proteome</keyword>
<dbReference type="EMBL" id="BAABWN010000001">
    <property type="protein sequence ID" value="GAA6166458.1"/>
    <property type="molecule type" value="Genomic_DNA"/>
</dbReference>
<keyword evidence="1" id="KW-0732">Signal</keyword>
<dbReference type="RefSeq" id="WP_353301393.1">
    <property type="nucleotide sequence ID" value="NZ_BAABWN010000001.1"/>
</dbReference>
<organism evidence="2 3">
    <name type="scientific">Sessilibacter corallicola</name>
    <dbReference type="NCBI Taxonomy" id="2904075"/>
    <lineage>
        <taxon>Bacteria</taxon>
        <taxon>Pseudomonadati</taxon>
        <taxon>Pseudomonadota</taxon>
        <taxon>Gammaproteobacteria</taxon>
        <taxon>Cellvibrionales</taxon>
        <taxon>Cellvibrionaceae</taxon>
        <taxon>Sessilibacter</taxon>
    </lineage>
</organism>
<evidence type="ECO:0000256" key="1">
    <source>
        <dbReference type="SAM" id="SignalP"/>
    </source>
</evidence>
<gene>
    <name evidence="2" type="ORF">NBRC116591_02680</name>
</gene>
<proteinExistence type="predicted"/>
<reference evidence="2 3" key="1">
    <citation type="submission" date="2024-04" db="EMBL/GenBank/DDBJ databases">
        <title>Draft genome sequence of Sessilibacter corallicola NBRC 116591.</title>
        <authorList>
            <person name="Miyakawa T."/>
            <person name="Kusuya Y."/>
            <person name="Miura T."/>
        </authorList>
    </citation>
    <scope>NUCLEOTIDE SEQUENCE [LARGE SCALE GENOMIC DNA]</scope>
    <source>
        <strain evidence="2 3">KU-00831-HH</strain>
    </source>
</reference>
<sequence length="188" mass="20667">MLKFITGNIAVTCLLCSFMVSAQPFWQVKSSANGDDPVTVELSKSGSDNFKEVISSVESKGLNSIDLGRVAHSGDHRFQSQVFGYLFANHKDELSDVLAARGGAYKKALQGLEPGFKKAVLSTSLVRKLSQTLDEFCYDIDELQLKDFLVFSNNNSPNFDAYVILKVRGCARDELTAYKAPAIQTRAL</sequence>
<dbReference type="Proteomes" id="UP001465153">
    <property type="component" value="Unassembled WGS sequence"/>
</dbReference>
<accession>A0ABQ0A478</accession>
<comment type="caution">
    <text evidence="2">The sequence shown here is derived from an EMBL/GenBank/DDBJ whole genome shotgun (WGS) entry which is preliminary data.</text>
</comment>
<protein>
    <submittedName>
        <fullName evidence="2">Uncharacterized protein</fullName>
    </submittedName>
</protein>